<keyword evidence="1" id="KW-0282">Flagellum</keyword>
<gene>
    <name evidence="1" type="ORF">MSL71_23790</name>
</gene>
<evidence type="ECO:0000313" key="2">
    <source>
        <dbReference type="Proteomes" id="UP000507962"/>
    </source>
</evidence>
<dbReference type="Gene3D" id="1.20.120.340">
    <property type="entry name" value="Flagellar protein FliS"/>
    <property type="match status" value="1"/>
</dbReference>
<dbReference type="InterPro" id="IPR036584">
    <property type="entry name" value="FliS_sf"/>
</dbReference>
<proteinExistence type="predicted"/>
<dbReference type="SUPFAM" id="SSF101116">
    <property type="entry name" value="Flagellar export chaperone FliS"/>
    <property type="match status" value="1"/>
</dbReference>
<dbReference type="RefSeq" id="WP_180140511.1">
    <property type="nucleotide sequence ID" value="NZ_CAADHO010000003.1"/>
</dbReference>
<name>A0A4U8YNE1_9BACT</name>
<reference evidence="1 2" key="1">
    <citation type="submission" date="2019-03" db="EMBL/GenBank/DDBJ databases">
        <authorList>
            <person name="Nijsse B."/>
        </authorList>
    </citation>
    <scope>NUCLEOTIDE SEQUENCE [LARGE SCALE GENOMIC DNA]</scope>
    <source>
        <strain evidence="1">Desulfoluna butyratoxydans MSL71</strain>
    </source>
</reference>
<evidence type="ECO:0000313" key="1">
    <source>
        <dbReference type="EMBL" id="VFQ44729.1"/>
    </source>
</evidence>
<organism evidence="1 2">
    <name type="scientific">Desulfoluna butyratoxydans</name>
    <dbReference type="NCBI Taxonomy" id="231438"/>
    <lineage>
        <taxon>Bacteria</taxon>
        <taxon>Pseudomonadati</taxon>
        <taxon>Thermodesulfobacteriota</taxon>
        <taxon>Desulfobacteria</taxon>
        <taxon>Desulfobacterales</taxon>
        <taxon>Desulfolunaceae</taxon>
        <taxon>Desulfoluna</taxon>
    </lineage>
</organism>
<dbReference type="EMBL" id="CAADHO010000003">
    <property type="protein sequence ID" value="VFQ44729.1"/>
    <property type="molecule type" value="Genomic_DNA"/>
</dbReference>
<dbReference type="Proteomes" id="UP000507962">
    <property type="component" value="Unassembled WGS sequence"/>
</dbReference>
<keyword evidence="1" id="KW-0969">Cilium</keyword>
<protein>
    <submittedName>
        <fullName evidence="1">Flagellar protein flis</fullName>
    </submittedName>
</protein>
<dbReference type="AlphaFoldDB" id="A0A4U8YNE1"/>
<sequence>MPSTHPLYRTPDLSSPLGREELVRMYDDAMDHLTLARCSGAEDQKKNISTVVKILNHLKEAREHAPSQGEDGTDLSALFGYMIDRLSISHSGLGIDPINEVSWLIRNLKELSTPTKKPDRPADIPHS</sequence>
<accession>A0A4U8YNE1</accession>
<keyword evidence="1" id="KW-0966">Cell projection</keyword>
<keyword evidence="2" id="KW-1185">Reference proteome</keyword>
<dbReference type="GO" id="GO:0044780">
    <property type="term" value="P:bacterial-type flagellum assembly"/>
    <property type="evidence" value="ECO:0007669"/>
    <property type="project" value="InterPro"/>
</dbReference>